<comment type="caution">
    <text evidence="2">The sequence shown here is derived from an EMBL/GenBank/DDBJ whole genome shotgun (WGS) entry which is preliminary data.</text>
</comment>
<evidence type="ECO:0000313" key="3">
    <source>
        <dbReference type="Proteomes" id="UP000708208"/>
    </source>
</evidence>
<feature type="non-terminal residue" evidence="2">
    <location>
        <position position="122"/>
    </location>
</feature>
<protein>
    <submittedName>
        <fullName evidence="2">Uncharacterized protein</fullName>
    </submittedName>
</protein>
<dbReference type="AlphaFoldDB" id="A0A8J2LS60"/>
<keyword evidence="3" id="KW-1185">Reference proteome</keyword>
<organism evidence="2 3">
    <name type="scientific">Allacma fusca</name>
    <dbReference type="NCBI Taxonomy" id="39272"/>
    <lineage>
        <taxon>Eukaryota</taxon>
        <taxon>Metazoa</taxon>
        <taxon>Ecdysozoa</taxon>
        <taxon>Arthropoda</taxon>
        <taxon>Hexapoda</taxon>
        <taxon>Collembola</taxon>
        <taxon>Symphypleona</taxon>
        <taxon>Sminthuridae</taxon>
        <taxon>Allacma</taxon>
    </lineage>
</organism>
<evidence type="ECO:0000313" key="2">
    <source>
        <dbReference type="EMBL" id="CAG7827165.1"/>
    </source>
</evidence>
<dbReference type="Proteomes" id="UP000708208">
    <property type="component" value="Unassembled WGS sequence"/>
</dbReference>
<proteinExistence type="predicted"/>
<gene>
    <name evidence="2" type="ORF">AFUS01_LOCUS37165</name>
</gene>
<feature type="region of interest" description="Disordered" evidence="1">
    <location>
        <begin position="1"/>
        <end position="34"/>
    </location>
</feature>
<reference evidence="2" key="1">
    <citation type="submission" date="2021-06" db="EMBL/GenBank/DDBJ databases">
        <authorList>
            <person name="Hodson N. C."/>
            <person name="Mongue J. A."/>
            <person name="Jaron S. K."/>
        </authorList>
    </citation>
    <scope>NUCLEOTIDE SEQUENCE</scope>
</reference>
<evidence type="ECO:0000256" key="1">
    <source>
        <dbReference type="SAM" id="MobiDB-lite"/>
    </source>
</evidence>
<feature type="region of interest" description="Disordered" evidence="1">
    <location>
        <begin position="89"/>
        <end position="122"/>
    </location>
</feature>
<name>A0A8J2LS60_9HEXA</name>
<sequence>MYNLSLDIGRRDRSPSLTAALRSPRRLTPKKSEVSEAVSILEPSVLDLQQGTNKKASPFHKFVNQISDSDESSSLGIDIVNEIEENRVLDSPGITTPSIHMTKVTHRTPEEPKATKTSVQHT</sequence>
<dbReference type="EMBL" id="CAJVCH010542480">
    <property type="protein sequence ID" value="CAG7827165.1"/>
    <property type="molecule type" value="Genomic_DNA"/>
</dbReference>
<accession>A0A8J2LS60</accession>